<dbReference type="FunCoup" id="G3P0K7">
    <property type="interactions" value="1910"/>
</dbReference>
<keyword evidence="4 8" id="KW-0694">RNA-binding</keyword>
<dbReference type="FunFam" id="3.60.15.10:FF:000008">
    <property type="entry name" value="Cleavage and polyadenylation specificity factor subunit 2"/>
    <property type="match status" value="1"/>
</dbReference>
<keyword evidence="3 8" id="KW-0507">mRNA processing</keyword>
<evidence type="ECO:0000259" key="10">
    <source>
        <dbReference type="SMART" id="SM01027"/>
    </source>
</evidence>
<evidence type="ECO:0000256" key="5">
    <source>
        <dbReference type="ARBA" id="ARBA00023242"/>
    </source>
</evidence>
<dbReference type="PANTHER" id="PTHR45922:SF1">
    <property type="entry name" value="CLEAVAGE AND POLYADENYLATION SPECIFICITY FACTOR SUBUNIT 2"/>
    <property type="match status" value="1"/>
</dbReference>
<dbReference type="OrthoDB" id="64353at2759"/>
<dbReference type="InterPro" id="IPR036866">
    <property type="entry name" value="RibonucZ/Hydroxyglut_hydro"/>
</dbReference>
<dbReference type="SMART" id="SM01027">
    <property type="entry name" value="Beta-Casp"/>
    <property type="match status" value="1"/>
</dbReference>
<dbReference type="InterPro" id="IPR011108">
    <property type="entry name" value="RMMBL"/>
</dbReference>
<evidence type="ECO:0000256" key="9">
    <source>
        <dbReference type="SAM" id="MobiDB-lite"/>
    </source>
</evidence>
<dbReference type="Pfam" id="PF13299">
    <property type="entry name" value="CPSF100_C"/>
    <property type="match status" value="1"/>
</dbReference>
<dbReference type="InParanoid" id="G3P0K7"/>
<dbReference type="Pfam" id="PF10996">
    <property type="entry name" value="Beta-Casp"/>
    <property type="match status" value="1"/>
</dbReference>
<dbReference type="GO" id="GO:0005847">
    <property type="term" value="C:mRNA cleavage and polyadenylation specificity factor complex"/>
    <property type="evidence" value="ECO:0007669"/>
    <property type="project" value="InterPro"/>
</dbReference>
<protein>
    <recommendedName>
        <fullName evidence="7 8">Cleavage and polyadenylation specificity factor subunit 2</fullName>
    </recommendedName>
    <alternativeName>
        <fullName evidence="6 8">Cleavage and polyadenylation specificity factor 100 kDa subunit</fullName>
    </alternativeName>
</protein>
<accession>G3P0K7</accession>
<comment type="subcellular location">
    <subcellularLocation>
        <location evidence="1 8">Nucleus</location>
    </subcellularLocation>
</comment>
<organism evidence="11 12">
    <name type="scientific">Gasterosteus aculeatus aculeatus</name>
    <name type="common">three-spined stickleback</name>
    <dbReference type="NCBI Taxonomy" id="481459"/>
    <lineage>
        <taxon>Eukaryota</taxon>
        <taxon>Metazoa</taxon>
        <taxon>Chordata</taxon>
        <taxon>Craniata</taxon>
        <taxon>Vertebrata</taxon>
        <taxon>Euteleostomi</taxon>
        <taxon>Actinopterygii</taxon>
        <taxon>Neopterygii</taxon>
        <taxon>Teleostei</taxon>
        <taxon>Neoteleostei</taxon>
        <taxon>Acanthomorphata</taxon>
        <taxon>Eupercaria</taxon>
        <taxon>Perciformes</taxon>
        <taxon>Cottioidei</taxon>
        <taxon>Gasterosteales</taxon>
        <taxon>Gasterosteidae</taxon>
        <taxon>Gasterosteus</taxon>
    </lineage>
</organism>
<dbReference type="Gene3D" id="3.60.15.10">
    <property type="entry name" value="Ribonuclease Z/Hydroxyacylglutathione hydrolase-like"/>
    <property type="match status" value="1"/>
</dbReference>
<dbReference type="STRING" id="69293.ENSGACP00000011130"/>
<keyword evidence="5 8" id="KW-0539">Nucleus</keyword>
<evidence type="ECO:0000256" key="3">
    <source>
        <dbReference type="ARBA" id="ARBA00022664"/>
    </source>
</evidence>
<dbReference type="GO" id="GO:0006398">
    <property type="term" value="P:mRNA 3'-end processing by stem-loop binding and cleavage"/>
    <property type="evidence" value="ECO:0007669"/>
    <property type="project" value="InterPro"/>
</dbReference>
<dbReference type="GeneTree" id="ENSGT00910000144260"/>
<sequence length="841" mass="95319">MTSIIKLTAVSGVQEESALCYLLQVDEFRFLLDCGWDENFSMDIIDAMKRYVHQVDAVLLSHPDPIHLGALPYAVGKLGLNCTIYATIPVYKMGQMFMYDLYQSRNNSEDFTLFTLDDVDCAFDKIQQLKYSQIVNLKGKGHGLSITPLPAGHMIGGTIWKIVKDGEEEIVYAVDFNHKREIHLNGCTLESISRPSLLITDSFNATYVQPRRKQRDELLLTNVMETLRGDGNVLIAVDTAGRVLELAQLLDQIWRTKDAGLGAYPLALLNNVSYNVVEFSKSQVEWMSDKLMRCFEDKRNNPFQFRHLTLCHSLADLARVPSPKVVLCSQPDLESGFSRELFIQWCQDAKNSVILTYRTTPGTLARYLIDNPGEKMLDLEVRKRVKLEGKELEEYLEKDKVKKEAAKKLEQEKEVDVDSSDESDLDDDLDQPAVVKTKHHDLMMKSEGSRKGSFFKQAKKSYPMFPTHEERIKWDEYGEIIRLEDFLVPELQATEEEKSKMESGLTNGDEPMDQDLSVVPTKCISSVENLEIRARIMYIDYEGRSDGDSIKKIINQMKPRQLVIVRGPPEASLDLAESCKAFSKDIKVYTPKLQETIDATSETHIYQVRLKDSLVSSLQFCKAKDTELAWIDGVLDMRVVKVDTGVMLEEGVKEETEDGEVAMDVAPDLDIDHNPTAVAAQRAIKNLFGEDEKEASEESDVIPTLEPLPAQEISGHQSVFINEPRLSDFKQVLLREGIQAEFVGGVLVCNNMVAVRRVSCPSRRLSERAIRRHKPPSQGQLGLFLSDQPEELRGSARIPNRCIVAELINTRRIIIHSIRCPNKCKEAKRLLAHHKNTLQYT</sequence>
<comment type="similarity">
    <text evidence="2 8">Belongs to the metallo-beta-lactamase superfamily. RNA-metabolizing metallo-beta-lactamase-like family. CPSF2/YSH1 subfamily.</text>
</comment>
<dbReference type="AlphaFoldDB" id="G3P0K7"/>
<name>G3P0K7_GASAC</name>
<evidence type="ECO:0000256" key="6">
    <source>
        <dbReference type="ARBA" id="ARBA00030774"/>
    </source>
</evidence>
<dbReference type="InterPro" id="IPR027075">
    <property type="entry name" value="CPSF2"/>
</dbReference>
<evidence type="ECO:0000256" key="4">
    <source>
        <dbReference type="ARBA" id="ARBA00022884"/>
    </source>
</evidence>
<evidence type="ECO:0000313" key="12">
    <source>
        <dbReference type="Proteomes" id="UP000007635"/>
    </source>
</evidence>
<dbReference type="InterPro" id="IPR001279">
    <property type="entry name" value="Metallo-B-lactamas"/>
</dbReference>
<evidence type="ECO:0000256" key="7">
    <source>
        <dbReference type="ARBA" id="ARBA00068486"/>
    </source>
</evidence>
<dbReference type="Bgee" id="ENSGACG00000008418">
    <property type="expression patterns" value="Expressed in embryo and 13 other cell types or tissues"/>
</dbReference>
<dbReference type="Ensembl" id="ENSGACT00000011153.2">
    <property type="protein sequence ID" value="ENSGACP00000011130.2"/>
    <property type="gene ID" value="ENSGACG00000008418.2"/>
</dbReference>
<feature type="domain" description="Beta-Casp" evidence="10">
    <location>
        <begin position="243"/>
        <end position="368"/>
    </location>
</feature>
<dbReference type="SUPFAM" id="SSF56281">
    <property type="entry name" value="Metallo-hydrolase/oxidoreductase"/>
    <property type="match status" value="1"/>
</dbReference>
<dbReference type="OMA" id="QSRHNME"/>
<dbReference type="Proteomes" id="UP000007635">
    <property type="component" value="Chromosome XVIII"/>
</dbReference>
<feature type="region of interest" description="Disordered" evidence="9">
    <location>
        <begin position="407"/>
        <end position="432"/>
    </location>
</feature>
<dbReference type="CDD" id="cd16293">
    <property type="entry name" value="CPSF2-like_MBL-fold"/>
    <property type="match status" value="1"/>
</dbReference>
<evidence type="ECO:0000256" key="8">
    <source>
        <dbReference type="RuleBase" id="RU365006"/>
    </source>
</evidence>
<dbReference type="Pfam" id="PF16661">
    <property type="entry name" value="Lactamase_B_6"/>
    <property type="match status" value="1"/>
</dbReference>
<dbReference type="InterPro" id="IPR035639">
    <property type="entry name" value="CPSF2_MBL"/>
</dbReference>
<proteinExistence type="inferred from homology"/>
<keyword evidence="12" id="KW-1185">Reference proteome</keyword>
<evidence type="ECO:0000313" key="11">
    <source>
        <dbReference type="Ensembl" id="ENSGACP00000011130.2"/>
    </source>
</evidence>
<reference evidence="11" key="3">
    <citation type="submission" date="2025-09" db="UniProtKB">
        <authorList>
            <consortium name="Ensembl"/>
        </authorList>
    </citation>
    <scope>IDENTIFICATION</scope>
</reference>
<dbReference type="PANTHER" id="PTHR45922">
    <property type="entry name" value="CLEAVAGE AND POLYADENYLATION SPECIFICITY FACTOR SUBUNIT 2"/>
    <property type="match status" value="1"/>
</dbReference>
<dbReference type="InterPro" id="IPR025069">
    <property type="entry name" value="Cpsf2_C"/>
</dbReference>
<reference evidence="11 12" key="1">
    <citation type="journal article" date="2021" name="G3 (Bethesda)">
        <title>Improved contiguity of the threespine stickleback genome using long-read sequencing.</title>
        <authorList>
            <person name="Nath S."/>
            <person name="Shaw D.E."/>
            <person name="White M.A."/>
        </authorList>
    </citation>
    <scope>NUCLEOTIDE SEQUENCE [LARGE SCALE GENOMIC DNA]</scope>
    <source>
        <strain evidence="11 12">Lake Benthic</strain>
    </source>
</reference>
<evidence type="ECO:0000256" key="2">
    <source>
        <dbReference type="ARBA" id="ARBA00010624"/>
    </source>
</evidence>
<dbReference type="Pfam" id="PF07521">
    <property type="entry name" value="RMMBL"/>
    <property type="match status" value="1"/>
</dbReference>
<feature type="compositionally biased region" description="Acidic residues" evidence="9">
    <location>
        <begin position="417"/>
        <end position="430"/>
    </location>
</feature>
<reference evidence="11" key="2">
    <citation type="submission" date="2025-08" db="UniProtKB">
        <authorList>
            <consortium name="Ensembl"/>
        </authorList>
    </citation>
    <scope>IDENTIFICATION</scope>
</reference>
<feature type="compositionally biased region" description="Basic and acidic residues" evidence="9">
    <location>
        <begin position="407"/>
        <end position="416"/>
    </location>
</feature>
<dbReference type="InterPro" id="IPR022712">
    <property type="entry name" value="Beta_Casp"/>
</dbReference>
<dbReference type="eggNOG" id="KOG1135">
    <property type="taxonomic scope" value="Eukaryota"/>
</dbReference>
<evidence type="ECO:0000256" key="1">
    <source>
        <dbReference type="ARBA" id="ARBA00004123"/>
    </source>
</evidence>
<dbReference type="GO" id="GO:0003723">
    <property type="term" value="F:RNA binding"/>
    <property type="evidence" value="ECO:0007669"/>
    <property type="project" value="UniProtKB-KW"/>
</dbReference>